<dbReference type="EnsemblMetazoa" id="ACON028569-RA">
    <property type="protein sequence ID" value="ACON028569-PA"/>
    <property type="gene ID" value="ACON028569"/>
</dbReference>
<accession>A0A6E8W953</accession>
<dbReference type="GeneID" id="120955861"/>
<keyword evidence="3" id="KW-1185">Reference proteome</keyword>
<dbReference type="GO" id="GO:0005634">
    <property type="term" value="C:nucleus"/>
    <property type="evidence" value="ECO:0007669"/>
    <property type="project" value="UniProtKB-ARBA"/>
</dbReference>
<dbReference type="VEuPathDB" id="VectorBase:ACMO_009974"/>
<dbReference type="CDD" id="cd00084">
    <property type="entry name" value="HMG-box_SF"/>
    <property type="match status" value="1"/>
</dbReference>
<sequence length="222" mass="25582">MAVQPVYRYDLTSFLNAPDKLTHALLWRFVYGRKLTHRIPVALVIAPSLQMSCILSCCLSHLKDLVLCFERFQNFKPDTTPAMASRQDKTNRETNASPPDSSTARSSSGAGVCKPGKQTRNPYLNFLRDFRRKNCHLPVVEVVRQGAAQWRHMTDEQKLPYVKIAFYTPLKRRRCPVCPTMPGRRMGQVAMKQRRRRRRRSNAHRMPKSGRNQVKQEKPSSG</sequence>
<reference key="1">
    <citation type="journal article" date="2019" name="Genes (Basel)">
        <title>A High-Quality De novo Genome Assembly from a Single Mosquito Using PacBio Sequencing.</title>
        <authorList>
            <person name="Kingan S.B."/>
            <person name="Heaton H."/>
            <person name="Cudini J."/>
            <person name="Lambert C.C."/>
            <person name="Baybayan P."/>
            <person name="Galvin B.D."/>
            <person name="Durbin R."/>
            <person name="Korlach J."/>
            <person name="Lawniczak M.K.N."/>
        </authorList>
    </citation>
    <scope>NUCLEOTIDE SEQUENCE [LARGE SCALE GENOMIC DNA]</scope>
    <source>
        <strain>Mali-NIH</strain>
    </source>
</reference>
<reference evidence="2" key="2">
    <citation type="submission" date="2020-05" db="UniProtKB">
        <authorList>
            <consortium name="EnsemblMetazoa"/>
        </authorList>
    </citation>
    <scope>IDENTIFICATION</scope>
    <source>
        <strain evidence="2">Ngousso</strain>
    </source>
</reference>
<proteinExistence type="predicted"/>
<feature type="region of interest" description="Disordered" evidence="1">
    <location>
        <begin position="190"/>
        <end position="222"/>
    </location>
</feature>
<feature type="region of interest" description="Disordered" evidence="1">
    <location>
        <begin position="80"/>
        <end position="116"/>
    </location>
</feature>
<dbReference type="Proteomes" id="UP001105220">
    <property type="component" value="Unplaced"/>
</dbReference>
<evidence type="ECO:0000313" key="2">
    <source>
        <dbReference type="EnsemblMetazoa" id="ACON028569-PA"/>
    </source>
</evidence>
<dbReference type="SUPFAM" id="SSF47095">
    <property type="entry name" value="HMG-box"/>
    <property type="match status" value="1"/>
</dbReference>
<dbReference type="VEuPathDB" id="VectorBase:ACON028569"/>
<dbReference type="InterPro" id="IPR024460">
    <property type="entry name" value="Protamine-like"/>
</dbReference>
<name>A0A6E8W953_ANOCL</name>
<dbReference type="Pfam" id="PF06382">
    <property type="entry name" value="Protamine_like"/>
    <property type="match status" value="1"/>
</dbReference>
<dbReference type="Gene3D" id="1.10.30.10">
    <property type="entry name" value="High mobility group box domain"/>
    <property type="match status" value="1"/>
</dbReference>
<dbReference type="KEGG" id="acoz:120955861"/>
<evidence type="ECO:0000313" key="3">
    <source>
        <dbReference type="Proteomes" id="UP001105220"/>
    </source>
</evidence>
<feature type="compositionally biased region" description="Low complexity" evidence="1">
    <location>
        <begin position="96"/>
        <end position="111"/>
    </location>
</feature>
<organism evidence="2 3">
    <name type="scientific">Anopheles coluzzii</name>
    <name type="common">African malaria mosquito</name>
    <dbReference type="NCBI Taxonomy" id="1518534"/>
    <lineage>
        <taxon>Eukaryota</taxon>
        <taxon>Metazoa</taxon>
        <taxon>Ecdysozoa</taxon>
        <taxon>Arthropoda</taxon>
        <taxon>Hexapoda</taxon>
        <taxon>Insecta</taxon>
        <taxon>Pterygota</taxon>
        <taxon>Neoptera</taxon>
        <taxon>Endopterygota</taxon>
        <taxon>Diptera</taxon>
        <taxon>Nematocera</taxon>
        <taxon>Culicoidea</taxon>
        <taxon>Culicidae</taxon>
        <taxon>Anophelinae</taxon>
        <taxon>Anopheles</taxon>
    </lineage>
</organism>
<dbReference type="GO" id="GO:0035092">
    <property type="term" value="P:sperm DNA condensation"/>
    <property type="evidence" value="ECO:0007669"/>
    <property type="project" value="InterPro"/>
</dbReference>
<feature type="compositionally biased region" description="Basic residues" evidence="1">
    <location>
        <begin position="192"/>
        <end position="208"/>
    </location>
</feature>
<dbReference type="VEuPathDB" id="VectorBase:ACON2_040654"/>
<dbReference type="RefSeq" id="XP_040232992.2">
    <property type="nucleotide sequence ID" value="XM_040377058.2"/>
</dbReference>
<evidence type="ECO:0000256" key="1">
    <source>
        <dbReference type="SAM" id="MobiDB-lite"/>
    </source>
</evidence>
<dbReference type="AlphaFoldDB" id="A0A6E8W953"/>
<protein>
    <submittedName>
        <fullName evidence="2">HMG box domain-containing protein</fullName>
    </submittedName>
</protein>
<dbReference type="InterPro" id="IPR036910">
    <property type="entry name" value="HMG_box_dom_sf"/>
</dbReference>